<accession>A0A212RF35</accession>
<gene>
    <name evidence="1" type="ORF">SAMN07250955_10814</name>
</gene>
<dbReference type="Proteomes" id="UP000197065">
    <property type="component" value="Unassembled WGS sequence"/>
</dbReference>
<proteinExistence type="predicted"/>
<organism evidence="1 2">
    <name type="scientific">Arboricoccus pini</name>
    <dbReference type="NCBI Taxonomy" id="1963835"/>
    <lineage>
        <taxon>Bacteria</taxon>
        <taxon>Pseudomonadati</taxon>
        <taxon>Pseudomonadota</taxon>
        <taxon>Alphaproteobacteria</taxon>
        <taxon>Geminicoccales</taxon>
        <taxon>Geminicoccaceae</taxon>
        <taxon>Arboricoccus</taxon>
    </lineage>
</organism>
<reference evidence="1 2" key="1">
    <citation type="submission" date="2017-06" db="EMBL/GenBank/DDBJ databases">
        <authorList>
            <person name="Kim H.J."/>
            <person name="Triplett B.A."/>
        </authorList>
    </citation>
    <scope>NUCLEOTIDE SEQUENCE [LARGE SCALE GENOMIC DNA]</scope>
    <source>
        <strain evidence="1 2">B29T1</strain>
    </source>
</reference>
<evidence type="ECO:0000313" key="2">
    <source>
        <dbReference type="Proteomes" id="UP000197065"/>
    </source>
</evidence>
<sequence>MIDIDPLRRFSDTKASAGRKGFAASDCQLGFFVVDQGDGRWSGTMYEAAVLLVETQVCRDQLKSSVSRKAKRLM</sequence>
<dbReference type="AlphaFoldDB" id="A0A212RF35"/>
<keyword evidence="2" id="KW-1185">Reference proteome</keyword>
<evidence type="ECO:0000313" key="1">
    <source>
        <dbReference type="EMBL" id="SNB70879.1"/>
    </source>
</evidence>
<dbReference type="EMBL" id="FYEH01000008">
    <property type="protein sequence ID" value="SNB70879.1"/>
    <property type="molecule type" value="Genomic_DNA"/>
</dbReference>
<protein>
    <submittedName>
        <fullName evidence="1">Uncharacterized protein</fullName>
    </submittedName>
</protein>
<name>A0A212RF35_9PROT</name>